<evidence type="ECO:0000313" key="2">
    <source>
        <dbReference type="EMBL" id="WPJ94534.1"/>
    </source>
</evidence>
<feature type="transmembrane region" description="Helical" evidence="1">
    <location>
        <begin position="50"/>
        <end position="69"/>
    </location>
</feature>
<dbReference type="Proteomes" id="UP001324993">
    <property type="component" value="Chromosome"/>
</dbReference>
<evidence type="ECO:0000256" key="1">
    <source>
        <dbReference type="SAM" id="Phobius"/>
    </source>
</evidence>
<keyword evidence="1" id="KW-1133">Transmembrane helix</keyword>
<name>A0ABZ0RNK6_9BACT</name>
<keyword evidence="1" id="KW-0472">Membrane</keyword>
<keyword evidence="3" id="KW-1185">Reference proteome</keyword>
<protein>
    <submittedName>
        <fullName evidence="2">Uncharacterized protein</fullName>
    </submittedName>
</protein>
<proteinExistence type="predicted"/>
<reference evidence="2 3" key="1">
    <citation type="submission" date="2023-11" db="EMBL/GenBank/DDBJ databases">
        <title>Coraliomargarita sp. nov., isolated from marine algae.</title>
        <authorList>
            <person name="Lee J.K."/>
            <person name="Baek J.H."/>
            <person name="Kim J.M."/>
            <person name="Choi D.G."/>
            <person name="Jeon C.O."/>
        </authorList>
    </citation>
    <scope>NUCLEOTIDE SEQUENCE [LARGE SCALE GENOMIC DNA]</scope>
    <source>
        <strain evidence="2 3">J2-16</strain>
    </source>
</reference>
<sequence>MKYQEKPSMHWAQRIASAVSKWCAYRYLSEVILALIRGGKLSEQMKAGRNIALLGFFCPIFWFALFLGADKSTLAMHAAHSGIVFSIGVVIMLASLIKQR</sequence>
<organism evidence="2 3">
    <name type="scientific">Coraliomargarita algicola</name>
    <dbReference type="NCBI Taxonomy" id="3092156"/>
    <lineage>
        <taxon>Bacteria</taxon>
        <taxon>Pseudomonadati</taxon>
        <taxon>Verrucomicrobiota</taxon>
        <taxon>Opitutia</taxon>
        <taxon>Puniceicoccales</taxon>
        <taxon>Coraliomargaritaceae</taxon>
        <taxon>Coraliomargarita</taxon>
    </lineage>
</organism>
<evidence type="ECO:0000313" key="3">
    <source>
        <dbReference type="Proteomes" id="UP001324993"/>
    </source>
</evidence>
<dbReference type="RefSeq" id="WP_319831458.1">
    <property type="nucleotide sequence ID" value="NZ_CP138858.1"/>
</dbReference>
<accession>A0ABZ0RNK6</accession>
<dbReference type="EMBL" id="CP138858">
    <property type="protein sequence ID" value="WPJ94534.1"/>
    <property type="molecule type" value="Genomic_DNA"/>
</dbReference>
<keyword evidence="1" id="KW-0812">Transmembrane</keyword>
<gene>
    <name evidence="2" type="ORF">SH580_13945</name>
</gene>
<feature type="transmembrane region" description="Helical" evidence="1">
    <location>
        <begin position="75"/>
        <end position="97"/>
    </location>
</feature>